<dbReference type="GO" id="GO:0005769">
    <property type="term" value="C:early endosome"/>
    <property type="evidence" value="ECO:0007669"/>
    <property type="project" value="TreeGrafter"/>
</dbReference>
<accession>A0AAD7STK7</accession>
<keyword evidence="4" id="KW-0862">Zinc</keyword>
<comment type="caution">
    <text evidence="8">The sequence shown here is derived from an EMBL/GenBank/DDBJ whole genome shotgun (WGS) entry which is preliminary data.</text>
</comment>
<dbReference type="SUPFAM" id="SSF57850">
    <property type="entry name" value="RING/U-box"/>
    <property type="match status" value="1"/>
</dbReference>
<dbReference type="Pfam" id="PF07177">
    <property type="entry name" value="Neuralized"/>
    <property type="match status" value="1"/>
</dbReference>
<dbReference type="SMART" id="SM00184">
    <property type="entry name" value="RING"/>
    <property type="match status" value="1"/>
</dbReference>
<dbReference type="EMBL" id="JAINUG010000034">
    <property type="protein sequence ID" value="KAJ8408529.1"/>
    <property type="molecule type" value="Genomic_DNA"/>
</dbReference>
<dbReference type="FunFam" id="2.60.120.920:FF:000005">
    <property type="entry name" value="Putative E3 ubiquitin-protein ligase NEURL1B"/>
    <property type="match status" value="1"/>
</dbReference>
<keyword evidence="2" id="KW-0677">Repeat</keyword>
<keyword evidence="3 5" id="KW-0863">Zinc-finger</keyword>
<dbReference type="PROSITE" id="PS50089">
    <property type="entry name" value="ZF_RING_2"/>
    <property type="match status" value="1"/>
</dbReference>
<dbReference type="AlphaFoldDB" id="A0AAD7STK7"/>
<sequence length="351" mass="38513">MLNRMKQASEGTGPPSPHHRCGYSCLGPLTFHTGSVGARLTLGLGARRAERAQKTFQNGLAFSGRPVRVEERIRLRVELCDQHWEGALRLGFTTVPPSPGAPPAPMAIPDLTNMPGYWAAAVPQTEAQPGSELQFWVDSQGRVVFQGSSGLLYLLLEGVDVQQPLWAVIDVYGQTRAVLLLGSEKKDRFRLRTSCPTSPPPPVCIGDSCLCVSKGRRCGQNQISVSIPDPQFLATEDRQTVPPTGLHLEENCAICLSQSACMTLSCGHRCLCTPCALRVVEQFGFCPLCRQPITILHDKRDGPLLHTVQSSISEVAVRFRGQRSLNALYLHPSKIEVHKFHTCKRCVTKIL</sequence>
<dbReference type="GO" id="GO:0070086">
    <property type="term" value="P:ubiquitin-dependent endocytosis"/>
    <property type="evidence" value="ECO:0007669"/>
    <property type="project" value="TreeGrafter"/>
</dbReference>
<dbReference type="Proteomes" id="UP001221898">
    <property type="component" value="Unassembled WGS sequence"/>
</dbReference>
<dbReference type="PANTHER" id="PTHR12429">
    <property type="entry name" value="NEURALIZED"/>
    <property type="match status" value="1"/>
</dbReference>
<dbReference type="Pfam" id="PF13920">
    <property type="entry name" value="zf-C3HC4_3"/>
    <property type="match status" value="1"/>
</dbReference>
<evidence type="ECO:0000256" key="1">
    <source>
        <dbReference type="ARBA" id="ARBA00022723"/>
    </source>
</evidence>
<dbReference type="SMART" id="SM00588">
    <property type="entry name" value="NEUZ"/>
    <property type="match status" value="1"/>
</dbReference>
<dbReference type="Gene3D" id="2.60.120.920">
    <property type="match status" value="1"/>
</dbReference>
<dbReference type="PANTHER" id="PTHR12429:SF36">
    <property type="entry name" value="E3 UBIQUITIN-PROTEIN LIGASE NEURL3"/>
    <property type="match status" value="1"/>
</dbReference>
<evidence type="ECO:0000259" key="7">
    <source>
        <dbReference type="PROSITE" id="PS51065"/>
    </source>
</evidence>
<proteinExistence type="predicted"/>
<evidence type="ECO:0000256" key="5">
    <source>
        <dbReference type="PROSITE-ProRule" id="PRU00175"/>
    </source>
</evidence>
<evidence type="ECO:0000256" key="2">
    <source>
        <dbReference type="ARBA" id="ARBA00022737"/>
    </source>
</evidence>
<protein>
    <recommendedName>
        <fullName evidence="10">E3 ubiquitin-protein ligase NEURL1</fullName>
    </recommendedName>
</protein>
<dbReference type="GO" id="GO:0008270">
    <property type="term" value="F:zinc ion binding"/>
    <property type="evidence" value="ECO:0007669"/>
    <property type="project" value="UniProtKB-KW"/>
</dbReference>
<evidence type="ECO:0000313" key="9">
    <source>
        <dbReference type="Proteomes" id="UP001221898"/>
    </source>
</evidence>
<evidence type="ECO:0000313" key="8">
    <source>
        <dbReference type="EMBL" id="KAJ8408529.1"/>
    </source>
</evidence>
<evidence type="ECO:0008006" key="10">
    <source>
        <dbReference type="Google" id="ProtNLM"/>
    </source>
</evidence>
<dbReference type="InterPro" id="IPR013083">
    <property type="entry name" value="Znf_RING/FYVE/PHD"/>
</dbReference>
<feature type="domain" description="NHR" evidence="7">
    <location>
        <begin position="28"/>
        <end position="183"/>
    </location>
</feature>
<keyword evidence="1" id="KW-0479">Metal-binding</keyword>
<feature type="domain" description="RING-type" evidence="6">
    <location>
        <begin position="252"/>
        <end position="290"/>
    </location>
</feature>
<keyword evidence="9" id="KW-1185">Reference proteome</keyword>
<evidence type="ECO:0000259" key="6">
    <source>
        <dbReference type="PROSITE" id="PS50089"/>
    </source>
</evidence>
<dbReference type="PROSITE" id="PS51065">
    <property type="entry name" value="NHR"/>
    <property type="match status" value="1"/>
</dbReference>
<evidence type="ECO:0000256" key="3">
    <source>
        <dbReference type="ARBA" id="ARBA00022771"/>
    </source>
</evidence>
<reference evidence="8" key="1">
    <citation type="journal article" date="2023" name="Science">
        <title>Genome structures resolve the early diversification of teleost fishes.</title>
        <authorList>
            <person name="Parey E."/>
            <person name="Louis A."/>
            <person name="Montfort J."/>
            <person name="Bouchez O."/>
            <person name="Roques C."/>
            <person name="Iampietro C."/>
            <person name="Lluch J."/>
            <person name="Castinel A."/>
            <person name="Donnadieu C."/>
            <person name="Desvignes T."/>
            <person name="Floi Bucao C."/>
            <person name="Jouanno E."/>
            <person name="Wen M."/>
            <person name="Mejri S."/>
            <person name="Dirks R."/>
            <person name="Jansen H."/>
            <person name="Henkel C."/>
            <person name="Chen W.J."/>
            <person name="Zahm M."/>
            <person name="Cabau C."/>
            <person name="Klopp C."/>
            <person name="Thompson A.W."/>
            <person name="Robinson-Rechavi M."/>
            <person name="Braasch I."/>
            <person name="Lecointre G."/>
            <person name="Bobe J."/>
            <person name="Postlethwait J.H."/>
            <person name="Berthelot C."/>
            <person name="Roest Crollius H."/>
            <person name="Guiguen Y."/>
        </authorList>
    </citation>
    <scope>NUCLEOTIDE SEQUENCE</scope>
    <source>
        <strain evidence="8">NC1722</strain>
    </source>
</reference>
<dbReference type="GO" id="GO:0061630">
    <property type="term" value="F:ubiquitin protein ligase activity"/>
    <property type="evidence" value="ECO:0007669"/>
    <property type="project" value="TreeGrafter"/>
</dbReference>
<dbReference type="InterPro" id="IPR037962">
    <property type="entry name" value="Neuralized"/>
</dbReference>
<dbReference type="Gene3D" id="3.30.40.10">
    <property type="entry name" value="Zinc/RING finger domain, C3HC4 (zinc finger)"/>
    <property type="match status" value="1"/>
</dbReference>
<name>A0AAD7STK7_9TELE</name>
<dbReference type="InterPro" id="IPR043136">
    <property type="entry name" value="B30.2/SPRY_sf"/>
</dbReference>
<dbReference type="InterPro" id="IPR001841">
    <property type="entry name" value="Znf_RING"/>
</dbReference>
<dbReference type="InterPro" id="IPR006573">
    <property type="entry name" value="NHR_dom"/>
</dbReference>
<gene>
    <name evidence="8" type="ORF">AAFF_G00251640</name>
</gene>
<organism evidence="8 9">
    <name type="scientific">Aldrovandia affinis</name>
    <dbReference type="NCBI Taxonomy" id="143900"/>
    <lineage>
        <taxon>Eukaryota</taxon>
        <taxon>Metazoa</taxon>
        <taxon>Chordata</taxon>
        <taxon>Craniata</taxon>
        <taxon>Vertebrata</taxon>
        <taxon>Euteleostomi</taxon>
        <taxon>Actinopterygii</taxon>
        <taxon>Neopterygii</taxon>
        <taxon>Teleostei</taxon>
        <taxon>Notacanthiformes</taxon>
        <taxon>Halosauridae</taxon>
        <taxon>Aldrovandia</taxon>
    </lineage>
</organism>
<evidence type="ECO:0000256" key="4">
    <source>
        <dbReference type="ARBA" id="ARBA00022833"/>
    </source>
</evidence>